<evidence type="ECO:0000313" key="2">
    <source>
        <dbReference type="EMBL" id="MPC49927.1"/>
    </source>
</evidence>
<reference evidence="2 3" key="1">
    <citation type="submission" date="2019-05" db="EMBL/GenBank/DDBJ databases">
        <title>Another draft genome of Portunus trituberculatus and its Hox gene families provides insights of decapod evolution.</title>
        <authorList>
            <person name="Jeong J.-H."/>
            <person name="Song I."/>
            <person name="Kim S."/>
            <person name="Choi T."/>
            <person name="Kim D."/>
            <person name="Ryu S."/>
            <person name="Kim W."/>
        </authorList>
    </citation>
    <scope>NUCLEOTIDE SEQUENCE [LARGE SCALE GENOMIC DNA]</scope>
    <source>
        <tissue evidence="2">Muscle</tissue>
    </source>
</reference>
<comment type="caution">
    <text evidence="2">The sequence shown here is derived from an EMBL/GenBank/DDBJ whole genome shotgun (WGS) entry which is preliminary data.</text>
</comment>
<evidence type="ECO:0000256" key="1">
    <source>
        <dbReference type="SAM" id="MobiDB-lite"/>
    </source>
</evidence>
<dbReference type="Proteomes" id="UP000324222">
    <property type="component" value="Unassembled WGS sequence"/>
</dbReference>
<sequence length="79" mass="8987">MAMMVGGDVDAAERGMTLAHSSKKRMESSCECNKKLTKGNRKKEKKKAQWLPTSLKDRKSYPEVRKKCLEISLLKEVKS</sequence>
<feature type="compositionally biased region" description="Basic residues" evidence="1">
    <location>
        <begin position="35"/>
        <end position="48"/>
    </location>
</feature>
<dbReference type="EMBL" id="VSRR010009184">
    <property type="protein sequence ID" value="MPC49927.1"/>
    <property type="molecule type" value="Genomic_DNA"/>
</dbReference>
<gene>
    <name evidence="2" type="ORF">E2C01_043742</name>
</gene>
<dbReference type="AlphaFoldDB" id="A0A5B7FWX5"/>
<name>A0A5B7FWX5_PORTR</name>
<proteinExistence type="predicted"/>
<feature type="compositionally biased region" description="Basic and acidic residues" evidence="1">
    <location>
        <begin position="24"/>
        <end position="34"/>
    </location>
</feature>
<accession>A0A5B7FWX5</accession>
<keyword evidence="3" id="KW-1185">Reference proteome</keyword>
<feature type="region of interest" description="Disordered" evidence="1">
    <location>
        <begin position="18"/>
        <end position="51"/>
    </location>
</feature>
<organism evidence="2 3">
    <name type="scientific">Portunus trituberculatus</name>
    <name type="common">Swimming crab</name>
    <name type="synonym">Neptunus trituberculatus</name>
    <dbReference type="NCBI Taxonomy" id="210409"/>
    <lineage>
        <taxon>Eukaryota</taxon>
        <taxon>Metazoa</taxon>
        <taxon>Ecdysozoa</taxon>
        <taxon>Arthropoda</taxon>
        <taxon>Crustacea</taxon>
        <taxon>Multicrustacea</taxon>
        <taxon>Malacostraca</taxon>
        <taxon>Eumalacostraca</taxon>
        <taxon>Eucarida</taxon>
        <taxon>Decapoda</taxon>
        <taxon>Pleocyemata</taxon>
        <taxon>Brachyura</taxon>
        <taxon>Eubrachyura</taxon>
        <taxon>Portunoidea</taxon>
        <taxon>Portunidae</taxon>
        <taxon>Portuninae</taxon>
        <taxon>Portunus</taxon>
    </lineage>
</organism>
<evidence type="ECO:0000313" key="3">
    <source>
        <dbReference type="Proteomes" id="UP000324222"/>
    </source>
</evidence>
<protein>
    <submittedName>
        <fullName evidence="2">Uncharacterized protein</fullName>
    </submittedName>
</protein>